<dbReference type="GO" id="GO:0006915">
    <property type="term" value="P:apoptotic process"/>
    <property type="evidence" value="ECO:0007669"/>
    <property type="project" value="TreeGrafter"/>
</dbReference>
<evidence type="ECO:0000313" key="7">
    <source>
        <dbReference type="RefSeq" id="XP_023930189.1"/>
    </source>
</evidence>
<feature type="domain" description="Caspase family p20" evidence="5">
    <location>
        <begin position="97"/>
        <end position="242"/>
    </location>
</feature>
<evidence type="ECO:0000259" key="5">
    <source>
        <dbReference type="PROSITE" id="PS50208"/>
    </source>
</evidence>
<dbReference type="InterPro" id="IPR015917">
    <property type="entry name" value="Pept_C14A"/>
</dbReference>
<name>A0A2R2MJ16_LINAN</name>
<evidence type="ECO:0000256" key="3">
    <source>
        <dbReference type="SAM" id="MobiDB-lite"/>
    </source>
</evidence>
<accession>A0A2R2MJ16</accession>
<gene>
    <name evidence="7" type="primary">LOC106161486</name>
</gene>
<dbReference type="InterPro" id="IPR002138">
    <property type="entry name" value="Pept_C14_p10"/>
</dbReference>
<evidence type="ECO:0000259" key="4">
    <source>
        <dbReference type="PROSITE" id="PS50207"/>
    </source>
</evidence>
<dbReference type="GO" id="GO:0006508">
    <property type="term" value="P:proteolysis"/>
    <property type="evidence" value="ECO:0007669"/>
    <property type="project" value="InterPro"/>
</dbReference>
<dbReference type="InterPro" id="IPR011600">
    <property type="entry name" value="Pept_C14_caspase"/>
</dbReference>
<feature type="domain" description="Caspase family p10" evidence="4">
    <location>
        <begin position="309"/>
        <end position="395"/>
    </location>
</feature>
<dbReference type="InParanoid" id="A0A2R2MJ16"/>
<dbReference type="PROSITE" id="PS50208">
    <property type="entry name" value="CASPASE_P20"/>
    <property type="match status" value="1"/>
</dbReference>
<reference evidence="7" key="1">
    <citation type="submission" date="2025-08" db="UniProtKB">
        <authorList>
            <consortium name="RefSeq"/>
        </authorList>
    </citation>
    <scope>IDENTIFICATION</scope>
    <source>
        <tissue evidence="7">Gonads</tissue>
    </source>
</reference>
<dbReference type="SMART" id="SM00115">
    <property type="entry name" value="CASc"/>
    <property type="match status" value="1"/>
</dbReference>
<protein>
    <submittedName>
        <fullName evidence="7">Caspase-7-like</fullName>
    </submittedName>
</protein>
<dbReference type="PANTHER" id="PTHR10454">
    <property type="entry name" value="CASPASE"/>
    <property type="match status" value="1"/>
</dbReference>
<organism evidence="6 7">
    <name type="scientific">Lingula anatina</name>
    <name type="common">Brachiopod</name>
    <name type="synonym">Lingula unguis</name>
    <dbReference type="NCBI Taxonomy" id="7574"/>
    <lineage>
        <taxon>Eukaryota</taxon>
        <taxon>Metazoa</taxon>
        <taxon>Spiralia</taxon>
        <taxon>Lophotrochozoa</taxon>
        <taxon>Brachiopoda</taxon>
        <taxon>Linguliformea</taxon>
        <taxon>Lingulata</taxon>
        <taxon>Lingulida</taxon>
        <taxon>Linguloidea</taxon>
        <taxon>Lingulidae</taxon>
        <taxon>Lingula</taxon>
    </lineage>
</organism>
<comment type="similarity">
    <text evidence="1 2">Belongs to the peptidase C14A family.</text>
</comment>
<evidence type="ECO:0000256" key="2">
    <source>
        <dbReference type="RuleBase" id="RU003971"/>
    </source>
</evidence>
<dbReference type="PANTHER" id="PTHR10454:SF232">
    <property type="entry name" value="AT03047P-RELATED"/>
    <property type="match status" value="1"/>
</dbReference>
<dbReference type="KEGG" id="lak:106161486"/>
<dbReference type="Gene3D" id="3.40.50.1460">
    <property type="match status" value="1"/>
</dbReference>
<feature type="compositionally biased region" description="Polar residues" evidence="3">
    <location>
        <begin position="25"/>
        <end position="43"/>
    </location>
</feature>
<dbReference type="SUPFAM" id="SSF52129">
    <property type="entry name" value="Caspase-like"/>
    <property type="match status" value="1"/>
</dbReference>
<dbReference type="AlphaFoldDB" id="A0A2R2MJ16"/>
<dbReference type="InterPro" id="IPR001309">
    <property type="entry name" value="Pept_C14_p20"/>
</dbReference>
<dbReference type="InterPro" id="IPR002398">
    <property type="entry name" value="Pept_C14"/>
</dbReference>
<dbReference type="GeneID" id="106161486"/>
<dbReference type="GO" id="GO:0005737">
    <property type="term" value="C:cytoplasm"/>
    <property type="evidence" value="ECO:0007669"/>
    <property type="project" value="TreeGrafter"/>
</dbReference>
<dbReference type="Pfam" id="PF00656">
    <property type="entry name" value="Peptidase_C14"/>
    <property type="match status" value="1"/>
</dbReference>
<proteinExistence type="inferred from homology"/>
<dbReference type="InterPro" id="IPR029030">
    <property type="entry name" value="Caspase-like_dom_sf"/>
</dbReference>
<evidence type="ECO:0000256" key="1">
    <source>
        <dbReference type="ARBA" id="ARBA00010134"/>
    </source>
</evidence>
<evidence type="ECO:0000313" key="6">
    <source>
        <dbReference type="Proteomes" id="UP000085678"/>
    </source>
</evidence>
<sequence>MKRIMDVKTATARVALGITTVMGASNGTMSEENTAGATSASDQTEAEDLPGHTTDLDISAPLKQIKINKKLNEGKEQRVASVPPGWQDDDCYPITDSVGKAIIFNNKTFKSNTSKKPRMGKYGETGDDAKQLKSVLETLGFTVKLKENYTVDRMLGHLQNKVAAKEFGKNGCFLCIVLTQGEETTVEQEQDGTVRTTHTDPKTRHFWGIDRSVTVDKLVRPFKGDKCHESLAAIPKIFIIQADEEIILPIIEKARRLYVEKGPRLATKPQPYLIPAEANILVVHSVIPSDWSWSWEGASNEDYCFVEGSTTENKLQKDQKKQLSCFVHHLCKVLSEAGREADLQSMLTQVRGRVEKDVLTYLRLWEGGEHGYLYDMCDLIPYISSSLLKDVYFHKTE</sequence>
<dbReference type="Gene3D" id="3.30.70.1470">
    <property type="entry name" value="Caspase-like"/>
    <property type="match status" value="1"/>
</dbReference>
<dbReference type="OrthoDB" id="6114029at2759"/>
<keyword evidence="6" id="KW-1185">Reference proteome</keyword>
<dbReference type="Proteomes" id="UP000085678">
    <property type="component" value="Unplaced"/>
</dbReference>
<dbReference type="PROSITE" id="PS50207">
    <property type="entry name" value="CASPASE_P10"/>
    <property type="match status" value="1"/>
</dbReference>
<dbReference type="STRING" id="7574.A0A2R2MJ16"/>
<dbReference type="GO" id="GO:0043525">
    <property type="term" value="P:positive regulation of neuron apoptotic process"/>
    <property type="evidence" value="ECO:0007669"/>
    <property type="project" value="TreeGrafter"/>
</dbReference>
<dbReference type="GO" id="GO:0004197">
    <property type="term" value="F:cysteine-type endopeptidase activity"/>
    <property type="evidence" value="ECO:0007669"/>
    <property type="project" value="InterPro"/>
</dbReference>
<dbReference type="RefSeq" id="XP_023930189.1">
    <property type="nucleotide sequence ID" value="XM_024074421.1"/>
</dbReference>
<feature type="region of interest" description="Disordered" evidence="3">
    <location>
        <begin position="25"/>
        <end position="57"/>
    </location>
</feature>